<dbReference type="InterPro" id="IPR010982">
    <property type="entry name" value="Lambda_DNA-bd_dom_sf"/>
</dbReference>
<dbReference type="InterPro" id="IPR001387">
    <property type="entry name" value="Cro/C1-type_HTH"/>
</dbReference>
<dbReference type="Proteomes" id="UP000033448">
    <property type="component" value="Unassembled WGS sequence"/>
</dbReference>
<dbReference type="Gene3D" id="1.10.260.40">
    <property type="entry name" value="lambda repressor-like DNA-binding domains"/>
    <property type="match status" value="1"/>
</dbReference>
<dbReference type="GO" id="GO:0003677">
    <property type="term" value="F:DNA binding"/>
    <property type="evidence" value="ECO:0007669"/>
    <property type="project" value="InterPro"/>
</dbReference>
<dbReference type="PROSITE" id="PS50943">
    <property type="entry name" value="HTH_CROC1"/>
    <property type="match status" value="1"/>
</dbReference>
<evidence type="ECO:0000259" key="2">
    <source>
        <dbReference type="PROSITE" id="PS50943"/>
    </source>
</evidence>
<dbReference type="AlphaFoldDB" id="A0A0F0L0K0"/>
<dbReference type="SMART" id="SM00530">
    <property type="entry name" value="HTH_XRE"/>
    <property type="match status" value="1"/>
</dbReference>
<evidence type="ECO:0000313" key="3">
    <source>
        <dbReference type="EMBL" id="KJL26204.1"/>
    </source>
</evidence>
<protein>
    <submittedName>
        <fullName evidence="3">Helix-turn-helix protein</fullName>
    </submittedName>
</protein>
<accession>A0A0F0L0K0</accession>
<evidence type="ECO:0000313" key="4">
    <source>
        <dbReference type="Proteomes" id="UP000033448"/>
    </source>
</evidence>
<evidence type="ECO:0000256" key="1">
    <source>
        <dbReference type="SAM" id="MobiDB-lite"/>
    </source>
</evidence>
<comment type="caution">
    <text evidence="3">The sequence shown here is derived from an EMBL/GenBank/DDBJ whole genome shotgun (WGS) entry which is preliminary data.</text>
</comment>
<dbReference type="SUPFAM" id="SSF47413">
    <property type="entry name" value="lambda repressor-like DNA-binding domains"/>
    <property type="match status" value="1"/>
</dbReference>
<organism evidence="3 4">
    <name type="scientific">Microbacterium azadirachtae</name>
    <dbReference type="NCBI Taxonomy" id="582680"/>
    <lineage>
        <taxon>Bacteria</taxon>
        <taxon>Bacillati</taxon>
        <taxon>Actinomycetota</taxon>
        <taxon>Actinomycetes</taxon>
        <taxon>Micrococcales</taxon>
        <taxon>Microbacteriaceae</taxon>
        <taxon>Microbacterium</taxon>
    </lineage>
</organism>
<dbReference type="EMBL" id="JYIT01000066">
    <property type="protein sequence ID" value="KJL26204.1"/>
    <property type="molecule type" value="Genomic_DNA"/>
</dbReference>
<feature type="domain" description="HTH cro/C1-type" evidence="2">
    <location>
        <begin position="28"/>
        <end position="83"/>
    </location>
</feature>
<dbReference type="RefSeq" id="WP_045249860.1">
    <property type="nucleotide sequence ID" value="NZ_JYIT01000066.1"/>
</dbReference>
<proteinExistence type="predicted"/>
<feature type="region of interest" description="Disordered" evidence="1">
    <location>
        <begin position="104"/>
        <end position="130"/>
    </location>
</feature>
<feature type="compositionally biased region" description="Basic and acidic residues" evidence="1">
    <location>
        <begin position="110"/>
        <end position="119"/>
    </location>
</feature>
<gene>
    <name evidence="3" type="ORF">RL72_01139</name>
</gene>
<dbReference type="CDD" id="cd00093">
    <property type="entry name" value="HTH_XRE"/>
    <property type="match status" value="1"/>
</dbReference>
<dbReference type="PATRIC" id="fig|582680.7.peg.1179"/>
<keyword evidence="4" id="KW-1185">Reference proteome</keyword>
<reference evidence="3 4" key="1">
    <citation type="submission" date="2015-02" db="EMBL/GenBank/DDBJ databases">
        <title>Draft genome sequences of ten Microbacterium spp. with emphasis on heavy metal contaminated environments.</title>
        <authorList>
            <person name="Corretto E."/>
        </authorList>
    </citation>
    <scope>NUCLEOTIDE SEQUENCE [LARGE SCALE GENOMIC DNA]</scope>
    <source>
        <strain evidence="3 4">DSM 23848</strain>
    </source>
</reference>
<dbReference type="Pfam" id="PF01381">
    <property type="entry name" value="HTH_3"/>
    <property type="match status" value="1"/>
</dbReference>
<sequence>MGLFPTDDPQYRAVYAEEAAMVDASELIAHALETSGMSRADLARALNVTRSEVTERLRGDRNITVRNLAATLHALGAKLKLDCDLPVADVVREPIDMAKYRAWSQNSSMHEPHTRRESDPTSGYRMVRGR</sequence>
<name>A0A0F0L0K0_9MICO</name>